<sequence length="70" mass="7501">MTLPQSIKAQYDSPSASPIQQPCSINLLISVGTILYSHFYYLIRSGALADGSQGIRKNFGHQVFGAVAGD</sequence>
<evidence type="ECO:0000313" key="2">
    <source>
        <dbReference type="Proteomes" id="UP001341840"/>
    </source>
</evidence>
<gene>
    <name evidence="1" type="ORF">PIB30_076519</name>
</gene>
<evidence type="ECO:0000313" key="1">
    <source>
        <dbReference type="EMBL" id="MED6163084.1"/>
    </source>
</evidence>
<organism evidence="1 2">
    <name type="scientific">Stylosanthes scabra</name>
    <dbReference type="NCBI Taxonomy" id="79078"/>
    <lineage>
        <taxon>Eukaryota</taxon>
        <taxon>Viridiplantae</taxon>
        <taxon>Streptophyta</taxon>
        <taxon>Embryophyta</taxon>
        <taxon>Tracheophyta</taxon>
        <taxon>Spermatophyta</taxon>
        <taxon>Magnoliopsida</taxon>
        <taxon>eudicotyledons</taxon>
        <taxon>Gunneridae</taxon>
        <taxon>Pentapetalae</taxon>
        <taxon>rosids</taxon>
        <taxon>fabids</taxon>
        <taxon>Fabales</taxon>
        <taxon>Fabaceae</taxon>
        <taxon>Papilionoideae</taxon>
        <taxon>50 kb inversion clade</taxon>
        <taxon>dalbergioids sensu lato</taxon>
        <taxon>Dalbergieae</taxon>
        <taxon>Pterocarpus clade</taxon>
        <taxon>Stylosanthes</taxon>
    </lineage>
</organism>
<name>A0ABU6UPP0_9FABA</name>
<accession>A0ABU6UPP0</accession>
<keyword evidence="2" id="KW-1185">Reference proteome</keyword>
<protein>
    <submittedName>
        <fullName evidence="1">Uncharacterized protein</fullName>
    </submittedName>
</protein>
<dbReference type="Proteomes" id="UP001341840">
    <property type="component" value="Unassembled WGS sequence"/>
</dbReference>
<comment type="caution">
    <text evidence="1">The sequence shown here is derived from an EMBL/GenBank/DDBJ whole genome shotgun (WGS) entry which is preliminary data.</text>
</comment>
<dbReference type="EMBL" id="JASCZI010121833">
    <property type="protein sequence ID" value="MED6163084.1"/>
    <property type="molecule type" value="Genomic_DNA"/>
</dbReference>
<proteinExistence type="predicted"/>
<reference evidence="1 2" key="1">
    <citation type="journal article" date="2023" name="Plants (Basel)">
        <title>Bridging the Gap: Combining Genomics and Transcriptomics Approaches to Understand Stylosanthes scabra, an Orphan Legume from the Brazilian Caatinga.</title>
        <authorList>
            <person name="Ferreira-Neto J.R.C."/>
            <person name="da Silva M.D."/>
            <person name="Binneck E."/>
            <person name="de Melo N.F."/>
            <person name="da Silva R.H."/>
            <person name="de Melo A.L.T.M."/>
            <person name="Pandolfi V."/>
            <person name="Bustamante F.O."/>
            <person name="Brasileiro-Vidal A.C."/>
            <person name="Benko-Iseppon A.M."/>
        </authorList>
    </citation>
    <scope>NUCLEOTIDE SEQUENCE [LARGE SCALE GENOMIC DNA]</scope>
    <source>
        <tissue evidence="1">Leaves</tissue>
    </source>
</reference>